<keyword evidence="11" id="KW-1185">Reference proteome</keyword>
<dbReference type="GO" id="GO:0000155">
    <property type="term" value="F:phosphorelay sensor kinase activity"/>
    <property type="evidence" value="ECO:0007669"/>
    <property type="project" value="InterPro"/>
</dbReference>
<reference evidence="10" key="1">
    <citation type="submission" date="2023-01" db="EMBL/GenBank/DDBJ databases">
        <title>The genome sequence of Kordiimonadaceae bacterium 6D33.</title>
        <authorList>
            <person name="Liu Y."/>
        </authorList>
    </citation>
    <scope>NUCLEOTIDE SEQUENCE</scope>
    <source>
        <strain evidence="10">6D33</strain>
    </source>
</reference>
<evidence type="ECO:0000259" key="9">
    <source>
        <dbReference type="PROSITE" id="PS50109"/>
    </source>
</evidence>
<dbReference type="SMART" id="SM00388">
    <property type="entry name" value="HisKA"/>
    <property type="match status" value="1"/>
</dbReference>
<accession>A0AAE9XMH1</accession>
<dbReference type="RefSeq" id="WP_289502438.1">
    <property type="nucleotide sequence ID" value="NZ_CP116805.1"/>
</dbReference>
<dbReference type="Pfam" id="PF00512">
    <property type="entry name" value="HisKA"/>
    <property type="match status" value="1"/>
</dbReference>
<proteinExistence type="predicted"/>
<dbReference type="AlphaFoldDB" id="A0AAE9XMH1"/>
<dbReference type="Gene3D" id="3.30.450.20">
    <property type="entry name" value="PAS domain"/>
    <property type="match status" value="1"/>
</dbReference>
<dbReference type="SMART" id="SM00387">
    <property type="entry name" value="HATPase_c"/>
    <property type="match status" value="1"/>
</dbReference>
<keyword evidence="8" id="KW-0902">Two-component regulatory system</keyword>
<evidence type="ECO:0000256" key="7">
    <source>
        <dbReference type="ARBA" id="ARBA00022840"/>
    </source>
</evidence>
<evidence type="ECO:0000256" key="4">
    <source>
        <dbReference type="ARBA" id="ARBA00022679"/>
    </source>
</evidence>
<protein>
    <recommendedName>
        <fullName evidence="2">histidine kinase</fullName>
        <ecNumber evidence="2">2.7.13.3</ecNumber>
    </recommendedName>
</protein>
<evidence type="ECO:0000256" key="5">
    <source>
        <dbReference type="ARBA" id="ARBA00022741"/>
    </source>
</evidence>
<evidence type="ECO:0000256" key="1">
    <source>
        <dbReference type="ARBA" id="ARBA00000085"/>
    </source>
</evidence>
<dbReference type="PANTHER" id="PTHR43065">
    <property type="entry name" value="SENSOR HISTIDINE KINASE"/>
    <property type="match status" value="1"/>
</dbReference>
<dbReference type="PRINTS" id="PR00344">
    <property type="entry name" value="BCTRLSENSOR"/>
</dbReference>
<keyword evidence="4" id="KW-0808">Transferase</keyword>
<organism evidence="10 11">
    <name type="scientific">Gimibacter soli</name>
    <dbReference type="NCBI Taxonomy" id="3024400"/>
    <lineage>
        <taxon>Bacteria</taxon>
        <taxon>Pseudomonadati</taxon>
        <taxon>Pseudomonadota</taxon>
        <taxon>Alphaproteobacteria</taxon>
        <taxon>Kordiimonadales</taxon>
        <taxon>Temperatibacteraceae</taxon>
        <taxon>Gimibacter</taxon>
    </lineage>
</organism>
<dbReference type="InterPro" id="IPR004358">
    <property type="entry name" value="Sig_transdc_His_kin-like_C"/>
</dbReference>
<dbReference type="InterPro" id="IPR005467">
    <property type="entry name" value="His_kinase_dom"/>
</dbReference>
<dbReference type="InterPro" id="IPR003661">
    <property type="entry name" value="HisK_dim/P_dom"/>
</dbReference>
<evidence type="ECO:0000256" key="6">
    <source>
        <dbReference type="ARBA" id="ARBA00022777"/>
    </source>
</evidence>
<dbReference type="SUPFAM" id="SSF47384">
    <property type="entry name" value="Homodimeric domain of signal transducing histidine kinase"/>
    <property type="match status" value="1"/>
</dbReference>
<dbReference type="SUPFAM" id="SSF55874">
    <property type="entry name" value="ATPase domain of HSP90 chaperone/DNA topoisomerase II/histidine kinase"/>
    <property type="match status" value="1"/>
</dbReference>
<dbReference type="Proteomes" id="UP001217500">
    <property type="component" value="Chromosome"/>
</dbReference>
<dbReference type="EMBL" id="CP116805">
    <property type="protein sequence ID" value="WCL52931.1"/>
    <property type="molecule type" value="Genomic_DNA"/>
</dbReference>
<dbReference type="PANTHER" id="PTHR43065:SF10">
    <property type="entry name" value="PEROXIDE STRESS-ACTIVATED HISTIDINE KINASE MAK3"/>
    <property type="match status" value="1"/>
</dbReference>
<dbReference type="InterPro" id="IPR003594">
    <property type="entry name" value="HATPase_dom"/>
</dbReference>
<comment type="catalytic activity">
    <reaction evidence="1">
        <text>ATP + protein L-histidine = ADP + protein N-phospho-L-histidine.</text>
        <dbReference type="EC" id="2.7.13.3"/>
    </reaction>
</comment>
<dbReference type="Gene3D" id="3.30.565.10">
    <property type="entry name" value="Histidine kinase-like ATPase, C-terminal domain"/>
    <property type="match status" value="1"/>
</dbReference>
<dbReference type="InterPro" id="IPR036097">
    <property type="entry name" value="HisK_dim/P_sf"/>
</dbReference>
<dbReference type="GO" id="GO:0005524">
    <property type="term" value="F:ATP binding"/>
    <property type="evidence" value="ECO:0007669"/>
    <property type="project" value="UniProtKB-KW"/>
</dbReference>
<dbReference type="Pfam" id="PF02518">
    <property type="entry name" value="HATPase_c"/>
    <property type="match status" value="1"/>
</dbReference>
<dbReference type="KEGG" id="gso:PH603_10315"/>
<gene>
    <name evidence="10" type="ORF">PH603_10315</name>
</gene>
<sequence>MLTQAGNRPGHSFDVCSDIRTPPDDVLASLVQSVVLVGAGGLIEEVYGATEQLFGRSREGLIGSPVAELRGIGDAAHDLIGRSISDDVPLNSYDVACRPPLGDIELMDMHAHPFDEAGRVLLTMQPRRITAFLEKRDDMEAAARSVSGLASMLAHEIRNPLSGIRGAAQLIGRSTDQKNIRLTELICREVDRIKGLVDQLEHFSMPVTTGFEPVNIHEVLDHVLSLAQAGFGEHASIRPRFDPSLPPVNGDRDRLVQIFINLIKNAVEAAGSEADITVQTSYKHGIWLTNAEGHRVRLPIEIIVRDNGPGIPETLRAHIFDPFVSGREGGTGLGLALVARYVSEMGGTVTCENHPEGGAVFRVQLPLYEDQPK</sequence>
<evidence type="ECO:0000256" key="2">
    <source>
        <dbReference type="ARBA" id="ARBA00012438"/>
    </source>
</evidence>
<name>A0AAE9XMH1_9PROT</name>
<keyword evidence="7 10" id="KW-0067">ATP-binding</keyword>
<evidence type="ECO:0000313" key="10">
    <source>
        <dbReference type="EMBL" id="WCL52931.1"/>
    </source>
</evidence>
<dbReference type="CDD" id="cd00082">
    <property type="entry name" value="HisKA"/>
    <property type="match status" value="1"/>
</dbReference>
<feature type="domain" description="Histidine kinase" evidence="9">
    <location>
        <begin position="152"/>
        <end position="369"/>
    </location>
</feature>
<keyword evidence="3" id="KW-0597">Phosphoprotein</keyword>
<keyword evidence="6" id="KW-0418">Kinase</keyword>
<dbReference type="PROSITE" id="PS50109">
    <property type="entry name" value="HIS_KIN"/>
    <property type="match status" value="1"/>
</dbReference>
<dbReference type="EC" id="2.7.13.3" evidence="2"/>
<keyword evidence="5" id="KW-0547">Nucleotide-binding</keyword>
<evidence type="ECO:0000313" key="11">
    <source>
        <dbReference type="Proteomes" id="UP001217500"/>
    </source>
</evidence>
<evidence type="ECO:0000256" key="3">
    <source>
        <dbReference type="ARBA" id="ARBA00022553"/>
    </source>
</evidence>
<evidence type="ECO:0000256" key="8">
    <source>
        <dbReference type="ARBA" id="ARBA00023012"/>
    </source>
</evidence>
<dbReference type="Gene3D" id="1.10.287.130">
    <property type="match status" value="1"/>
</dbReference>
<dbReference type="InterPro" id="IPR036890">
    <property type="entry name" value="HATPase_C_sf"/>
</dbReference>